<reference evidence="3" key="1">
    <citation type="submission" date="2020-05" db="EMBL/GenBank/DDBJ databases">
        <title>WGS assembly of Panicum virgatum.</title>
        <authorList>
            <person name="Lovell J.T."/>
            <person name="Jenkins J."/>
            <person name="Shu S."/>
            <person name="Juenger T.E."/>
            <person name="Schmutz J."/>
        </authorList>
    </citation>
    <scope>NUCLEOTIDE SEQUENCE</scope>
    <source>
        <strain evidence="3">AP13</strain>
    </source>
</reference>
<dbReference type="PANTHER" id="PTHR34357:SF2">
    <property type="entry name" value="F26F24.3-RELATED"/>
    <property type="match status" value="1"/>
</dbReference>
<accession>A0A8T0VAI1</accession>
<dbReference type="SMART" id="SM01227">
    <property type="entry name" value="GCK"/>
    <property type="match status" value="1"/>
</dbReference>
<organism evidence="3 4">
    <name type="scientific">Panicum virgatum</name>
    <name type="common">Blackwell switchgrass</name>
    <dbReference type="NCBI Taxonomy" id="38727"/>
    <lineage>
        <taxon>Eukaryota</taxon>
        <taxon>Viridiplantae</taxon>
        <taxon>Streptophyta</taxon>
        <taxon>Embryophyta</taxon>
        <taxon>Tracheophyta</taxon>
        <taxon>Spermatophyta</taxon>
        <taxon>Magnoliopsida</taxon>
        <taxon>Liliopsida</taxon>
        <taxon>Poales</taxon>
        <taxon>Poaceae</taxon>
        <taxon>PACMAD clade</taxon>
        <taxon>Panicoideae</taxon>
        <taxon>Panicodae</taxon>
        <taxon>Paniceae</taxon>
        <taxon>Panicinae</taxon>
        <taxon>Panicum</taxon>
        <taxon>Panicum sect. Hiantes</taxon>
    </lineage>
</organism>
<comment type="caution">
    <text evidence="3">The sequence shown here is derived from an EMBL/GenBank/DDBJ whole genome shotgun (WGS) entry which is preliminary data.</text>
</comment>
<feature type="compositionally biased region" description="Low complexity" evidence="1">
    <location>
        <begin position="1"/>
        <end position="22"/>
    </location>
</feature>
<protein>
    <recommendedName>
        <fullName evidence="2">GCK domain-containing protein</fullName>
    </recommendedName>
</protein>
<feature type="region of interest" description="Disordered" evidence="1">
    <location>
        <begin position="1"/>
        <end position="39"/>
    </location>
</feature>
<dbReference type="Proteomes" id="UP000823388">
    <property type="component" value="Chromosome 2N"/>
</dbReference>
<keyword evidence="4" id="KW-1185">Reference proteome</keyword>
<dbReference type="Pfam" id="PF07802">
    <property type="entry name" value="GCK"/>
    <property type="match status" value="1"/>
</dbReference>
<proteinExistence type="predicted"/>
<gene>
    <name evidence="3" type="ORF">PVAP13_2NG042500</name>
</gene>
<evidence type="ECO:0000259" key="2">
    <source>
        <dbReference type="SMART" id="SM01227"/>
    </source>
</evidence>
<dbReference type="PANTHER" id="PTHR34357">
    <property type="entry name" value="F7A19.14 PROTEIN-RELATED"/>
    <property type="match status" value="1"/>
</dbReference>
<dbReference type="Gene3D" id="1.10.287.2900">
    <property type="match status" value="1"/>
</dbReference>
<evidence type="ECO:0000313" key="3">
    <source>
        <dbReference type="EMBL" id="KAG2631718.1"/>
    </source>
</evidence>
<dbReference type="InterPro" id="IPR012891">
    <property type="entry name" value="GCK_dom"/>
</dbReference>
<evidence type="ECO:0000256" key="1">
    <source>
        <dbReference type="SAM" id="MobiDB-lite"/>
    </source>
</evidence>
<evidence type="ECO:0000313" key="4">
    <source>
        <dbReference type="Proteomes" id="UP000823388"/>
    </source>
</evidence>
<name>A0A8T0VAI1_PANVG</name>
<dbReference type="AlphaFoldDB" id="A0A8T0VAI1"/>
<dbReference type="EMBL" id="CM029040">
    <property type="protein sequence ID" value="KAG2631718.1"/>
    <property type="molecule type" value="Genomic_DNA"/>
</dbReference>
<sequence>MASPEPAAQPIPAQERSPPAAAGREEAPREPVPEAAAPGAAEAEEECECEFCFFMKAGGCKDAYVALEECFEAAQKEGADFDERCDEVTANLRKCMDAHAHYYLPVLLRAVRVPGEEV</sequence>
<feature type="compositionally biased region" description="Basic and acidic residues" evidence="1">
    <location>
        <begin position="23"/>
        <end position="32"/>
    </location>
</feature>
<feature type="domain" description="GCK" evidence="2">
    <location>
        <begin position="47"/>
        <end position="118"/>
    </location>
</feature>
<dbReference type="OrthoDB" id="2148418at2759"/>